<accession>A0A852U4S7</accession>
<sequence>MSRTTIARAVVDEAGRTLAQEAGIRLEDKPSPLWRLLVLANLVSARISADIAIAAARELTGAGATTPDGMLGLTWQQRVDALGRAHYVRYDESTATRLGECAERLRDHHGGDLRRLADEAGGDPRRLERDLQGFKGIGPTGAAIFCREAQQVWEWLRPYFDGVSRKGAERVGLPTAESELAGLVDGGELASFAAGLARVARDAGLAERVRRTAG</sequence>
<name>A0A852U4S7_9ACTN</name>
<comment type="caution">
    <text evidence="1">The sequence shown here is derived from an EMBL/GenBank/DDBJ whole genome shotgun (WGS) entry which is preliminary data.</text>
</comment>
<dbReference type="GO" id="GO:0003824">
    <property type="term" value="F:catalytic activity"/>
    <property type="evidence" value="ECO:0007669"/>
    <property type="project" value="InterPro"/>
</dbReference>
<gene>
    <name evidence="1" type="ORF">HDA32_004070</name>
</gene>
<organism evidence="1 2">
    <name type="scientific">Spinactinospora alkalitolerans</name>
    <dbReference type="NCBI Taxonomy" id="687207"/>
    <lineage>
        <taxon>Bacteria</taxon>
        <taxon>Bacillati</taxon>
        <taxon>Actinomycetota</taxon>
        <taxon>Actinomycetes</taxon>
        <taxon>Streptosporangiales</taxon>
        <taxon>Nocardiopsidaceae</taxon>
        <taxon>Spinactinospora</taxon>
    </lineage>
</organism>
<dbReference type="InterPro" id="IPR011257">
    <property type="entry name" value="DNA_glycosylase"/>
</dbReference>
<evidence type="ECO:0000313" key="1">
    <source>
        <dbReference type="EMBL" id="NYE48950.1"/>
    </source>
</evidence>
<reference evidence="1 2" key="1">
    <citation type="submission" date="2020-07" db="EMBL/GenBank/DDBJ databases">
        <title>Sequencing the genomes of 1000 actinobacteria strains.</title>
        <authorList>
            <person name="Klenk H.-P."/>
        </authorList>
    </citation>
    <scope>NUCLEOTIDE SEQUENCE [LARGE SCALE GENOMIC DNA]</scope>
    <source>
        <strain evidence="1 2">CXB654</strain>
    </source>
</reference>
<dbReference type="EMBL" id="JACCCC010000001">
    <property type="protein sequence ID" value="NYE48950.1"/>
    <property type="molecule type" value="Genomic_DNA"/>
</dbReference>
<dbReference type="RefSeq" id="WP_179644694.1">
    <property type="nucleotide sequence ID" value="NZ_BAAAYY010000031.1"/>
</dbReference>
<evidence type="ECO:0008006" key="3">
    <source>
        <dbReference type="Google" id="ProtNLM"/>
    </source>
</evidence>
<dbReference type="Proteomes" id="UP000589036">
    <property type="component" value="Unassembled WGS sequence"/>
</dbReference>
<keyword evidence="2" id="KW-1185">Reference proteome</keyword>
<dbReference type="GO" id="GO:0006281">
    <property type="term" value="P:DNA repair"/>
    <property type="evidence" value="ECO:0007669"/>
    <property type="project" value="InterPro"/>
</dbReference>
<dbReference type="AlphaFoldDB" id="A0A852U4S7"/>
<evidence type="ECO:0000313" key="2">
    <source>
        <dbReference type="Proteomes" id="UP000589036"/>
    </source>
</evidence>
<protein>
    <recommendedName>
        <fullName evidence="3">Endonuclease</fullName>
    </recommendedName>
</protein>
<proteinExistence type="predicted"/>
<dbReference type="SUPFAM" id="SSF48150">
    <property type="entry name" value="DNA-glycosylase"/>
    <property type="match status" value="1"/>
</dbReference>